<evidence type="ECO:0000313" key="7">
    <source>
        <dbReference type="Proteomes" id="UP001589788"/>
    </source>
</evidence>
<keyword evidence="7" id="KW-1185">Reference proteome</keyword>
<dbReference type="InterPro" id="IPR029000">
    <property type="entry name" value="Cyclophilin-like_dom_sf"/>
</dbReference>
<keyword evidence="4" id="KW-1133">Transmembrane helix</keyword>
<dbReference type="PRINTS" id="PR00153">
    <property type="entry name" value="CSAPPISMRASE"/>
</dbReference>
<dbReference type="PANTHER" id="PTHR45625:SF3">
    <property type="entry name" value="PEPTIDYL-PROLYL CIS-TRANS ISOMERASE B-RELATED"/>
    <property type="match status" value="1"/>
</dbReference>
<comment type="catalytic activity">
    <reaction evidence="2">
        <text>[protein]-peptidylproline (omega=180) = [protein]-peptidylproline (omega=0)</text>
        <dbReference type="Rhea" id="RHEA:16237"/>
        <dbReference type="Rhea" id="RHEA-COMP:10747"/>
        <dbReference type="Rhea" id="RHEA-COMP:10748"/>
        <dbReference type="ChEBI" id="CHEBI:83833"/>
        <dbReference type="ChEBI" id="CHEBI:83834"/>
        <dbReference type="EC" id="5.2.1.8"/>
    </reaction>
</comment>
<feature type="region of interest" description="Disordered" evidence="3">
    <location>
        <begin position="164"/>
        <end position="218"/>
    </location>
</feature>
<gene>
    <name evidence="6" type="ORF">ACFFRE_01945</name>
</gene>
<evidence type="ECO:0000256" key="2">
    <source>
        <dbReference type="RuleBase" id="RU363019"/>
    </source>
</evidence>
<dbReference type="Pfam" id="PF00160">
    <property type="entry name" value="Pro_isomerase"/>
    <property type="match status" value="1"/>
</dbReference>
<evidence type="ECO:0000256" key="1">
    <source>
        <dbReference type="ARBA" id="ARBA00002388"/>
    </source>
</evidence>
<dbReference type="PROSITE" id="PS50072">
    <property type="entry name" value="CSA_PPIASE_2"/>
    <property type="match status" value="1"/>
</dbReference>
<feature type="transmembrane region" description="Helical" evidence="4">
    <location>
        <begin position="30"/>
        <end position="50"/>
    </location>
</feature>
<organism evidence="6 7">
    <name type="scientific">Aciditerrimonas ferrireducens</name>
    <dbReference type="NCBI Taxonomy" id="667306"/>
    <lineage>
        <taxon>Bacteria</taxon>
        <taxon>Bacillati</taxon>
        <taxon>Actinomycetota</taxon>
        <taxon>Acidimicrobiia</taxon>
        <taxon>Acidimicrobiales</taxon>
        <taxon>Acidimicrobiaceae</taxon>
        <taxon>Aciditerrimonas</taxon>
    </lineage>
</organism>
<evidence type="ECO:0000313" key="6">
    <source>
        <dbReference type="EMBL" id="MFC0080919.1"/>
    </source>
</evidence>
<keyword evidence="2 6" id="KW-0413">Isomerase</keyword>
<dbReference type="CDD" id="cd00317">
    <property type="entry name" value="cyclophilin"/>
    <property type="match status" value="1"/>
</dbReference>
<evidence type="ECO:0000256" key="3">
    <source>
        <dbReference type="SAM" id="MobiDB-lite"/>
    </source>
</evidence>
<protein>
    <recommendedName>
        <fullName evidence="2">Peptidyl-prolyl cis-trans isomerase</fullName>
        <shortName evidence="2">PPIase</shortName>
        <ecNumber evidence="2">5.2.1.8</ecNumber>
    </recommendedName>
</protein>
<name>A0ABV6BZR3_9ACTN</name>
<feature type="domain" description="PPIase cyclophilin-type" evidence="5">
    <location>
        <begin position="118"/>
        <end position="274"/>
    </location>
</feature>
<accession>A0ABV6BZR3</accession>
<dbReference type="Proteomes" id="UP001589788">
    <property type="component" value="Unassembled WGS sequence"/>
</dbReference>
<feature type="compositionally biased region" description="Polar residues" evidence="3">
    <location>
        <begin position="204"/>
        <end position="218"/>
    </location>
</feature>
<reference evidence="6 7" key="1">
    <citation type="submission" date="2024-09" db="EMBL/GenBank/DDBJ databases">
        <authorList>
            <person name="Sun Q."/>
            <person name="Mori K."/>
        </authorList>
    </citation>
    <scope>NUCLEOTIDE SEQUENCE [LARGE SCALE GENOMIC DNA]</scope>
    <source>
        <strain evidence="6 7">JCM 15389</strain>
    </source>
</reference>
<dbReference type="PANTHER" id="PTHR45625">
    <property type="entry name" value="PEPTIDYL-PROLYL CIS-TRANS ISOMERASE-RELATED"/>
    <property type="match status" value="1"/>
</dbReference>
<sequence length="274" mass="28774">MPSAKRARKRAAKQARLAELERRRRRRRNLQFSIGLVVVAALVALIVYAVSGPSHHKKTAAKATTTASVAARQAAANKAAVAAGCPANPHTPLKKPTYSAPPPMTIDLAKTYTATVTTDVGTFTITLDPKAAPEAVNNFIFLARHGFYNCDIFHRVIPGFVDQTGDPTGTGTGGPGYEFTEHGPPPASNPADQYPLGSVAMANASPQGDTDPSTNGSQFFIVAGPEGESLPPDYVLLGKVTSGMSVVERINKDGSSAGTPVVIHRMLKVTISSS</sequence>
<evidence type="ECO:0000259" key="5">
    <source>
        <dbReference type="PROSITE" id="PS50072"/>
    </source>
</evidence>
<proteinExistence type="inferred from homology"/>
<dbReference type="EC" id="5.2.1.8" evidence="2"/>
<dbReference type="SUPFAM" id="SSF50891">
    <property type="entry name" value="Cyclophilin-like"/>
    <property type="match status" value="1"/>
</dbReference>
<comment type="caution">
    <text evidence="6">The sequence shown here is derived from an EMBL/GenBank/DDBJ whole genome shotgun (WGS) entry which is preliminary data.</text>
</comment>
<dbReference type="InterPro" id="IPR044666">
    <property type="entry name" value="Cyclophilin_A-like"/>
</dbReference>
<keyword evidence="4" id="KW-0472">Membrane</keyword>
<dbReference type="Gene3D" id="2.40.100.10">
    <property type="entry name" value="Cyclophilin-like"/>
    <property type="match status" value="1"/>
</dbReference>
<dbReference type="RefSeq" id="WP_377787618.1">
    <property type="nucleotide sequence ID" value="NZ_JBHLYQ010000009.1"/>
</dbReference>
<dbReference type="EMBL" id="JBHLYQ010000009">
    <property type="protein sequence ID" value="MFC0080919.1"/>
    <property type="molecule type" value="Genomic_DNA"/>
</dbReference>
<dbReference type="GO" id="GO:0003755">
    <property type="term" value="F:peptidyl-prolyl cis-trans isomerase activity"/>
    <property type="evidence" value="ECO:0007669"/>
    <property type="project" value="UniProtKB-EC"/>
</dbReference>
<keyword evidence="4" id="KW-0812">Transmembrane</keyword>
<dbReference type="InterPro" id="IPR002130">
    <property type="entry name" value="Cyclophilin-type_PPIase_dom"/>
</dbReference>
<evidence type="ECO:0000256" key="4">
    <source>
        <dbReference type="SAM" id="Phobius"/>
    </source>
</evidence>
<keyword evidence="2" id="KW-0697">Rotamase</keyword>
<comment type="function">
    <text evidence="1 2">PPIases accelerate the folding of proteins. It catalyzes the cis-trans isomerization of proline imidic peptide bonds in oligopeptides.</text>
</comment>
<comment type="similarity">
    <text evidence="2">Belongs to the cyclophilin-type PPIase family.</text>
</comment>